<dbReference type="SMART" id="SM00244">
    <property type="entry name" value="PHB"/>
    <property type="match status" value="1"/>
</dbReference>
<dbReference type="AlphaFoldDB" id="A0A934VQE0"/>
<dbReference type="Proteomes" id="UP000603141">
    <property type="component" value="Unassembled WGS sequence"/>
</dbReference>
<keyword evidence="5" id="KW-0645">Protease</keyword>
<dbReference type="PANTHER" id="PTHR42911">
    <property type="entry name" value="MODULATOR OF FTSH PROTEASE HFLC"/>
    <property type="match status" value="1"/>
</dbReference>
<dbReference type="RefSeq" id="WP_200268721.1">
    <property type="nucleotide sequence ID" value="NZ_JAENIJ010000007.1"/>
</dbReference>
<feature type="transmembrane region" description="Helical" evidence="3">
    <location>
        <begin position="12"/>
        <end position="39"/>
    </location>
</feature>
<keyword evidence="5" id="KW-0378">Hydrolase</keyword>
<dbReference type="Gene3D" id="3.30.479.30">
    <property type="entry name" value="Band 7 domain"/>
    <property type="match status" value="1"/>
</dbReference>
<feature type="domain" description="Band 7" evidence="4">
    <location>
        <begin position="41"/>
        <end position="263"/>
    </location>
</feature>
<keyword evidence="3" id="KW-0812">Transmembrane</keyword>
<evidence type="ECO:0000256" key="2">
    <source>
        <dbReference type="ARBA" id="ARBA00006971"/>
    </source>
</evidence>
<evidence type="ECO:0000259" key="4">
    <source>
        <dbReference type="SMART" id="SM00244"/>
    </source>
</evidence>
<reference evidence="5" key="1">
    <citation type="submission" date="2021-01" db="EMBL/GenBank/DDBJ databases">
        <title>Modified the classification status of verrucomicrobia.</title>
        <authorList>
            <person name="Feng X."/>
        </authorList>
    </citation>
    <scope>NUCLEOTIDE SEQUENCE</scope>
    <source>
        <strain evidence="5">KCTC 22041</strain>
    </source>
</reference>
<dbReference type="GO" id="GO:0008233">
    <property type="term" value="F:peptidase activity"/>
    <property type="evidence" value="ECO:0007669"/>
    <property type="project" value="UniProtKB-KW"/>
</dbReference>
<comment type="caution">
    <text evidence="5">The sequence shown here is derived from an EMBL/GenBank/DDBJ whole genome shotgun (WGS) entry which is preliminary data.</text>
</comment>
<dbReference type="EMBL" id="JAENIJ010000007">
    <property type="protein sequence ID" value="MBK1882006.1"/>
    <property type="molecule type" value="Genomic_DNA"/>
</dbReference>
<evidence type="ECO:0000256" key="1">
    <source>
        <dbReference type="ARBA" id="ARBA00004167"/>
    </source>
</evidence>
<gene>
    <name evidence="5" type="ORF">JIN85_06240</name>
</gene>
<evidence type="ECO:0000313" key="5">
    <source>
        <dbReference type="EMBL" id="MBK1882006.1"/>
    </source>
</evidence>
<organism evidence="5 6">
    <name type="scientific">Luteolibacter pohnpeiensis</name>
    <dbReference type="NCBI Taxonomy" id="454153"/>
    <lineage>
        <taxon>Bacteria</taxon>
        <taxon>Pseudomonadati</taxon>
        <taxon>Verrucomicrobiota</taxon>
        <taxon>Verrucomicrobiia</taxon>
        <taxon>Verrucomicrobiales</taxon>
        <taxon>Verrucomicrobiaceae</taxon>
        <taxon>Luteolibacter</taxon>
    </lineage>
</organism>
<comment type="similarity">
    <text evidence="2">Belongs to the band 7/mec-2 family. HflK subfamily.</text>
</comment>
<dbReference type="Pfam" id="PF01145">
    <property type="entry name" value="Band_7"/>
    <property type="match status" value="1"/>
</dbReference>
<accession>A0A934VQE0</accession>
<evidence type="ECO:0000256" key="3">
    <source>
        <dbReference type="SAM" id="Phobius"/>
    </source>
</evidence>
<dbReference type="InterPro" id="IPR010201">
    <property type="entry name" value="HflK"/>
</dbReference>
<sequence length="367" mass="39495">MSQRRRNARVRSGHALFSAFASTIGLLRWLLAGLGVFYFCSGITRVAPHEDAVIYRFGRLIPDVHPPGLLFALPEPIDRVVRIPTRTQHEVFLRAWAPDEESVVISAGGMPSAPLRPGMIISGVSTATMNSDMAAAADFPIPPGPGLHPYTRGYTLTGDVNLVQARFIARYRITDPISWLSHSSTADAAKFIDASFFDAATRVLAGMSVDDALGAGMESFRTKVLTLAQERLDALKLGVTLVAFEVNTLTPPEATVAAFAEVTSARVESRTLVENARTYRARVIPRAKSDSYRLRSDAEAAASQLLSRASAEAASFLALANEHTAAPLLLESRLKAETLEAVFPQIKTSTILPSDGGSIDLLLPGNP</sequence>
<keyword evidence="6" id="KW-1185">Reference proteome</keyword>
<name>A0A934VQE0_9BACT</name>
<dbReference type="InterPro" id="IPR036013">
    <property type="entry name" value="Band_7/SPFH_dom_sf"/>
</dbReference>
<dbReference type="SUPFAM" id="SSF117892">
    <property type="entry name" value="Band 7/SPFH domain"/>
    <property type="match status" value="1"/>
</dbReference>
<dbReference type="GO" id="GO:0006508">
    <property type="term" value="P:proteolysis"/>
    <property type="evidence" value="ECO:0007669"/>
    <property type="project" value="UniProtKB-KW"/>
</dbReference>
<protein>
    <submittedName>
        <fullName evidence="5">Protease modulator HflK</fullName>
    </submittedName>
</protein>
<dbReference type="PANTHER" id="PTHR42911:SF1">
    <property type="entry name" value="MODULATOR OF FTSH PROTEASE HFLC"/>
    <property type="match status" value="1"/>
</dbReference>
<evidence type="ECO:0000313" key="6">
    <source>
        <dbReference type="Proteomes" id="UP000603141"/>
    </source>
</evidence>
<comment type="subcellular location">
    <subcellularLocation>
        <location evidence="1">Membrane</location>
        <topology evidence="1">Single-pass membrane protein</topology>
    </subcellularLocation>
</comment>
<dbReference type="InterPro" id="IPR001107">
    <property type="entry name" value="Band_7"/>
</dbReference>
<proteinExistence type="inferred from homology"/>
<keyword evidence="3" id="KW-1133">Transmembrane helix</keyword>
<dbReference type="GO" id="GO:0016020">
    <property type="term" value="C:membrane"/>
    <property type="evidence" value="ECO:0007669"/>
    <property type="project" value="UniProtKB-SubCell"/>
</dbReference>
<keyword evidence="3" id="KW-0472">Membrane</keyword>
<dbReference type="CDD" id="cd03404">
    <property type="entry name" value="SPFH_HflK"/>
    <property type="match status" value="1"/>
</dbReference>